<name>A0A0S4L6K7_9BACT</name>
<sequence length="129" mass="14437">MRQARCAIANHPLQQHFRIGSRTKPVSKRFKVRPQFLEIVNFPIEDQCVTTTIREKRLMAPLVEIKDAEANMAEVAAPVRKGHRAEMVGTAMPNAGQHRTERRLVVADDTGNPTHVSLAVLPSALHRAE</sequence>
<dbReference type="EMBL" id="CZPZ01000001">
    <property type="protein sequence ID" value="CUS31412.1"/>
    <property type="molecule type" value="Genomic_DNA"/>
</dbReference>
<reference evidence="2" key="1">
    <citation type="submission" date="2015-10" db="EMBL/GenBank/DDBJ databases">
        <authorList>
            <person name="Luecker S."/>
            <person name="Luecker S."/>
        </authorList>
    </citation>
    <scope>NUCLEOTIDE SEQUENCE [LARGE SCALE GENOMIC DNA]</scope>
</reference>
<protein>
    <submittedName>
        <fullName evidence="1">Uncharacterized protein</fullName>
    </submittedName>
</protein>
<dbReference type="AlphaFoldDB" id="A0A0S4L6K7"/>
<keyword evidence="2" id="KW-1185">Reference proteome</keyword>
<evidence type="ECO:0000313" key="2">
    <source>
        <dbReference type="Proteomes" id="UP000198736"/>
    </source>
</evidence>
<evidence type="ECO:0000313" key="1">
    <source>
        <dbReference type="EMBL" id="CUS31412.1"/>
    </source>
</evidence>
<dbReference type="Proteomes" id="UP000198736">
    <property type="component" value="Unassembled WGS sequence"/>
</dbReference>
<organism evidence="1 2">
    <name type="scientific">Candidatus Nitrospira nitrificans</name>
    <dbReference type="NCBI Taxonomy" id="1742973"/>
    <lineage>
        <taxon>Bacteria</taxon>
        <taxon>Pseudomonadati</taxon>
        <taxon>Nitrospirota</taxon>
        <taxon>Nitrospiria</taxon>
        <taxon>Nitrospirales</taxon>
        <taxon>Nitrospiraceae</taxon>
        <taxon>Nitrospira</taxon>
    </lineage>
</organism>
<accession>A0A0S4L6K7</accession>
<proteinExistence type="predicted"/>
<gene>
    <name evidence="1" type="ORF">COMA2_10089</name>
</gene>